<organism evidence="6 7">
    <name type="scientific">Micavibrio aeruginosavorus</name>
    <dbReference type="NCBI Taxonomy" id="349221"/>
    <lineage>
        <taxon>Bacteria</taxon>
        <taxon>Pseudomonadati</taxon>
        <taxon>Bdellovibrionota</taxon>
        <taxon>Bdellovibrionia</taxon>
        <taxon>Bdellovibrionales</taxon>
        <taxon>Pseudobdellovibrionaceae</taxon>
        <taxon>Micavibrio</taxon>
    </lineage>
</organism>
<protein>
    <submittedName>
        <fullName evidence="6">Cytidylate kinase family protein</fullName>
    </submittedName>
</protein>
<keyword evidence="4 6" id="KW-0418">Kinase</keyword>
<dbReference type="GO" id="GO:0005524">
    <property type="term" value="F:ATP binding"/>
    <property type="evidence" value="ECO:0007669"/>
    <property type="project" value="UniProtKB-KW"/>
</dbReference>
<evidence type="ECO:0000256" key="4">
    <source>
        <dbReference type="ARBA" id="ARBA00022777"/>
    </source>
</evidence>
<name>A0A7T5R2K0_9BACT</name>
<dbReference type="Gene3D" id="3.40.50.300">
    <property type="entry name" value="P-loop containing nucleotide triphosphate hydrolases"/>
    <property type="match status" value="1"/>
</dbReference>
<dbReference type="GO" id="GO:0016301">
    <property type="term" value="F:kinase activity"/>
    <property type="evidence" value="ECO:0007669"/>
    <property type="project" value="UniProtKB-KW"/>
</dbReference>
<keyword evidence="5" id="KW-0067">ATP-binding</keyword>
<evidence type="ECO:0000313" key="7">
    <source>
        <dbReference type="Proteomes" id="UP000595362"/>
    </source>
</evidence>
<dbReference type="Pfam" id="PF13189">
    <property type="entry name" value="Cytidylate_kin2"/>
    <property type="match status" value="1"/>
</dbReference>
<keyword evidence="3" id="KW-0547">Nucleotide-binding</keyword>
<reference evidence="6 7" key="1">
    <citation type="submission" date="2020-07" db="EMBL/GenBank/DDBJ databases">
        <title>Huge and variable diversity of episymbiotic CPR bacteria and DPANN archaea in groundwater ecosystems.</title>
        <authorList>
            <person name="He C.Y."/>
            <person name="Keren R."/>
            <person name="Whittaker M."/>
            <person name="Farag I.F."/>
            <person name="Doudna J."/>
            <person name="Cate J.H.D."/>
            <person name="Banfield J.F."/>
        </authorList>
    </citation>
    <scope>NUCLEOTIDE SEQUENCE [LARGE SCALE GENOMIC DNA]</scope>
    <source>
        <strain evidence="6">NC_groundwater_70_Ag_B-0.1um_54_66</strain>
    </source>
</reference>
<dbReference type="Proteomes" id="UP000595362">
    <property type="component" value="Chromosome"/>
</dbReference>
<dbReference type="GO" id="GO:0016776">
    <property type="term" value="F:phosphotransferase activity, phosphate group as acceptor"/>
    <property type="evidence" value="ECO:0007669"/>
    <property type="project" value="InterPro"/>
</dbReference>
<keyword evidence="2" id="KW-0808">Transferase</keyword>
<gene>
    <name evidence="6" type="ORF">HYS17_00695</name>
</gene>
<evidence type="ECO:0000313" key="6">
    <source>
        <dbReference type="EMBL" id="QQG36344.1"/>
    </source>
</evidence>
<accession>A0A7T5R2K0</accession>
<evidence type="ECO:0000256" key="1">
    <source>
        <dbReference type="ARBA" id="ARBA00022490"/>
    </source>
</evidence>
<keyword evidence="1" id="KW-0963">Cytoplasm</keyword>
<evidence type="ECO:0000256" key="5">
    <source>
        <dbReference type="ARBA" id="ARBA00022840"/>
    </source>
</evidence>
<dbReference type="EMBL" id="CP066681">
    <property type="protein sequence ID" value="QQG36344.1"/>
    <property type="molecule type" value="Genomic_DNA"/>
</dbReference>
<dbReference type="NCBIfam" id="TIGR02173">
    <property type="entry name" value="cyt_kin_arch"/>
    <property type="match status" value="1"/>
</dbReference>
<dbReference type="AlphaFoldDB" id="A0A7T5R2K0"/>
<evidence type="ECO:0000256" key="3">
    <source>
        <dbReference type="ARBA" id="ARBA00022741"/>
    </source>
</evidence>
<dbReference type="SUPFAM" id="SSF52540">
    <property type="entry name" value="P-loop containing nucleoside triphosphate hydrolases"/>
    <property type="match status" value="1"/>
</dbReference>
<proteinExistence type="predicted"/>
<sequence>MSEPRYYRIAITGDPGSGKSTFARAVAELTGFRLITTGNIFRTLAAEKGISLTALNEMAESQAEIDHLVDDFLKTLNDQKEHLILDSRMAWFFVRDALKIRLTVDLDVAVHRIFRDGAELREKFPDIRTAMDEVERRRRSEILRYKNLYGVDIGDPANFDLVINTSQKAPLDVTQEFAQAFAVYKKRRDRNE</sequence>
<dbReference type="GO" id="GO:0006139">
    <property type="term" value="P:nucleobase-containing compound metabolic process"/>
    <property type="evidence" value="ECO:0007669"/>
    <property type="project" value="InterPro"/>
</dbReference>
<dbReference type="InterPro" id="IPR027417">
    <property type="entry name" value="P-loop_NTPase"/>
</dbReference>
<evidence type="ECO:0000256" key="2">
    <source>
        <dbReference type="ARBA" id="ARBA00022679"/>
    </source>
</evidence>
<dbReference type="InterPro" id="IPR011892">
    <property type="entry name" value="Cyt_kin_arch"/>
</dbReference>